<keyword evidence="2 5" id="KW-0812">Transmembrane</keyword>
<feature type="transmembrane region" description="Helical" evidence="5">
    <location>
        <begin position="113"/>
        <end position="146"/>
    </location>
</feature>
<dbReference type="GO" id="GO:0016765">
    <property type="term" value="F:transferase activity, transferring alkyl or aryl (other than methyl) groups"/>
    <property type="evidence" value="ECO:0007669"/>
    <property type="project" value="InterPro"/>
</dbReference>
<dbReference type="eggNOG" id="COG0382">
    <property type="taxonomic scope" value="Bacteria"/>
</dbReference>
<reference evidence="6 7" key="1">
    <citation type="submission" date="2014-09" db="EMBL/GenBank/DDBJ databases">
        <title>Sporocytophaga myxococcoides PG-01 genome sequencing.</title>
        <authorList>
            <person name="Liu L."/>
            <person name="Gao P.J."/>
            <person name="Chen G.J."/>
            <person name="Wang L.S."/>
        </authorList>
    </citation>
    <scope>NUCLEOTIDE SEQUENCE [LARGE SCALE GENOMIC DNA]</scope>
    <source>
        <strain evidence="6 7">PG-01</strain>
    </source>
</reference>
<evidence type="ECO:0000256" key="1">
    <source>
        <dbReference type="ARBA" id="ARBA00004141"/>
    </source>
</evidence>
<organism evidence="6 7">
    <name type="scientific">Sporocytophaga myxococcoides</name>
    <dbReference type="NCBI Taxonomy" id="153721"/>
    <lineage>
        <taxon>Bacteria</taxon>
        <taxon>Pseudomonadati</taxon>
        <taxon>Bacteroidota</taxon>
        <taxon>Cytophagia</taxon>
        <taxon>Cytophagales</taxon>
        <taxon>Cytophagaceae</taxon>
        <taxon>Sporocytophaga</taxon>
    </lineage>
</organism>
<dbReference type="GO" id="GO:0016020">
    <property type="term" value="C:membrane"/>
    <property type="evidence" value="ECO:0007669"/>
    <property type="project" value="UniProtKB-SubCell"/>
</dbReference>
<keyword evidence="3 5" id="KW-1133">Transmembrane helix</keyword>
<feature type="transmembrane region" description="Helical" evidence="5">
    <location>
        <begin position="239"/>
        <end position="259"/>
    </location>
</feature>
<proteinExistence type="predicted"/>
<evidence type="ECO:0000256" key="4">
    <source>
        <dbReference type="ARBA" id="ARBA00023136"/>
    </source>
</evidence>
<dbReference type="Proteomes" id="UP000030185">
    <property type="component" value="Unassembled WGS sequence"/>
</dbReference>
<feature type="transmembrane region" description="Helical" evidence="5">
    <location>
        <begin position="33"/>
        <end position="53"/>
    </location>
</feature>
<evidence type="ECO:0000256" key="5">
    <source>
        <dbReference type="SAM" id="Phobius"/>
    </source>
</evidence>
<sequence>MATTQLNEFSKATENNSSFLKRSYIYQKERFPIAGHGLLITAFSFSAISYSRICRGLTDFVSMDIFLPGVFITISLFLLLRISDEFKDADDDAKFRRHLPVPRGLITFRELKITAIAAFISQLFVMAFCFPAMWSIYTIVIIYLLLMGKEFFIAEWLKKHQLWYVISHMLIVPLIDVFASGLDWKLAGANPPAGLIFFFTVSFMNGIVLEIGRKIRPAEEEQKGVLTYSSMLGPTRATVLWIAALSATLILSLLAASYANLGTTPIYLLIIFFILSSFPAILFIKNKNKKLAKTIEITSGLWTIAMYLTLGGIPMLREIL</sequence>
<evidence type="ECO:0000313" key="7">
    <source>
        <dbReference type="Proteomes" id="UP000030185"/>
    </source>
</evidence>
<evidence type="ECO:0000256" key="2">
    <source>
        <dbReference type="ARBA" id="ARBA00022692"/>
    </source>
</evidence>
<dbReference type="RefSeq" id="WP_045468644.1">
    <property type="nucleotide sequence ID" value="NZ_BBLT01000012.1"/>
</dbReference>
<evidence type="ECO:0000256" key="3">
    <source>
        <dbReference type="ARBA" id="ARBA00022989"/>
    </source>
</evidence>
<dbReference type="InterPro" id="IPR000537">
    <property type="entry name" value="UbiA_prenyltransferase"/>
</dbReference>
<feature type="transmembrane region" description="Helical" evidence="5">
    <location>
        <begin position="162"/>
        <end position="182"/>
    </location>
</feature>
<dbReference type="OrthoDB" id="6456825at2"/>
<gene>
    <name evidence="6" type="ORF">MYP_4592</name>
</gene>
<name>A0A098LM10_9BACT</name>
<dbReference type="STRING" id="153721.MYP_4592"/>
<keyword evidence="4 5" id="KW-0472">Membrane</keyword>
<keyword evidence="7" id="KW-1185">Reference proteome</keyword>
<feature type="transmembrane region" description="Helical" evidence="5">
    <location>
        <begin position="265"/>
        <end position="284"/>
    </location>
</feature>
<feature type="transmembrane region" description="Helical" evidence="5">
    <location>
        <begin position="65"/>
        <end position="82"/>
    </location>
</feature>
<feature type="transmembrane region" description="Helical" evidence="5">
    <location>
        <begin position="194"/>
        <end position="212"/>
    </location>
</feature>
<comment type="subcellular location">
    <subcellularLocation>
        <location evidence="1">Membrane</location>
        <topology evidence="1">Multi-pass membrane protein</topology>
    </subcellularLocation>
</comment>
<protein>
    <submittedName>
        <fullName evidence="6">Membrane protein</fullName>
    </submittedName>
</protein>
<comment type="caution">
    <text evidence="6">The sequence shown here is derived from an EMBL/GenBank/DDBJ whole genome shotgun (WGS) entry which is preliminary data.</text>
</comment>
<dbReference type="Pfam" id="PF01040">
    <property type="entry name" value="UbiA"/>
    <property type="match status" value="1"/>
</dbReference>
<dbReference type="AlphaFoldDB" id="A0A098LM10"/>
<accession>A0A098LM10</accession>
<evidence type="ECO:0000313" key="6">
    <source>
        <dbReference type="EMBL" id="GAL87362.1"/>
    </source>
</evidence>
<feature type="transmembrane region" description="Helical" evidence="5">
    <location>
        <begin position="296"/>
        <end position="316"/>
    </location>
</feature>
<dbReference type="EMBL" id="BBLT01000012">
    <property type="protein sequence ID" value="GAL87362.1"/>
    <property type="molecule type" value="Genomic_DNA"/>
</dbReference>